<evidence type="ECO:0000313" key="2">
    <source>
        <dbReference type="EMBL" id="CAD8491745.1"/>
    </source>
</evidence>
<name>A0A7S0HR08_9CRYP</name>
<feature type="chain" id="PRO_5031153268" evidence="1">
    <location>
        <begin position="25"/>
        <end position="237"/>
    </location>
</feature>
<sequence>MSNQINQFIVVFVIAATLCGNTSATCFEDPKVDACADPSTYYNSSSMMADMNSLCTSMAWMTGCNIRNDCNSKTLTGVYCEQWSLLSDVCDTSTGEDMSMMTGCKNNYNKLCIAGTKVRGCNTPVPGMIPSKVLMNRVKGYCQVADPKPSGCTTCGVSTMNCLDPLTTLSEMCRKEAKAEYCTEMKWFCSNNTRDTSNDSIFKVYCSFANRSSMSNLLIFFALFAVLLSFRESEFTC</sequence>
<gene>
    <name evidence="2" type="ORF">HPHI1048_LOCUS14642</name>
</gene>
<dbReference type="EMBL" id="HBEO01021610">
    <property type="protein sequence ID" value="CAD8491745.1"/>
    <property type="molecule type" value="Transcribed_RNA"/>
</dbReference>
<feature type="signal peptide" evidence="1">
    <location>
        <begin position="1"/>
        <end position="24"/>
    </location>
</feature>
<reference evidence="2" key="1">
    <citation type="submission" date="2021-01" db="EMBL/GenBank/DDBJ databases">
        <authorList>
            <person name="Corre E."/>
            <person name="Pelletier E."/>
            <person name="Niang G."/>
            <person name="Scheremetjew M."/>
            <person name="Finn R."/>
            <person name="Kale V."/>
            <person name="Holt S."/>
            <person name="Cochrane G."/>
            <person name="Meng A."/>
            <person name="Brown T."/>
            <person name="Cohen L."/>
        </authorList>
    </citation>
    <scope>NUCLEOTIDE SEQUENCE</scope>
    <source>
        <strain evidence="2">CCMP325</strain>
    </source>
</reference>
<organism evidence="2">
    <name type="scientific">Hanusia phi</name>
    <dbReference type="NCBI Taxonomy" id="3032"/>
    <lineage>
        <taxon>Eukaryota</taxon>
        <taxon>Cryptophyceae</taxon>
        <taxon>Pyrenomonadales</taxon>
        <taxon>Geminigeraceae</taxon>
        <taxon>Hanusia</taxon>
    </lineage>
</organism>
<keyword evidence="1" id="KW-0732">Signal</keyword>
<protein>
    <submittedName>
        <fullName evidence="2">Uncharacterized protein</fullName>
    </submittedName>
</protein>
<dbReference type="AlphaFoldDB" id="A0A7S0HR08"/>
<accession>A0A7S0HR08</accession>
<evidence type="ECO:0000256" key="1">
    <source>
        <dbReference type="SAM" id="SignalP"/>
    </source>
</evidence>
<proteinExistence type="predicted"/>